<evidence type="ECO:0000256" key="2">
    <source>
        <dbReference type="ARBA" id="ARBA00004742"/>
    </source>
</evidence>
<dbReference type="SUPFAM" id="SSF48317">
    <property type="entry name" value="Acid phosphatase/Vanadium-dependent haloperoxidase"/>
    <property type="match status" value="1"/>
</dbReference>
<dbReference type="EC" id="3.1.3.9" evidence="4"/>
<dbReference type="AlphaFoldDB" id="A0AAD8F4I9"/>
<gene>
    <name evidence="13" type="ORF">Bpfe_020442</name>
</gene>
<dbReference type="GO" id="GO:0051156">
    <property type="term" value="P:glucose 6-phosphate metabolic process"/>
    <property type="evidence" value="ECO:0007669"/>
    <property type="project" value="TreeGrafter"/>
</dbReference>
<evidence type="ECO:0000256" key="1">
    <source>
        <dbReference type="ARBA" id="ARBA00004477"/>
    </source>
</evidence>
<keyword evidence="6 11" id="KW-0812">Transmembrane</keyword>
<comment type="pathway">
    <text evidence="2">Carbohydrate biosynthesis; gluconeogenesis.</text>
</comment>
<evidence type="ECO:0000256" key="3">
    <source>
        <dbReference type="ARBA" id="ARBA00009266"/>
    </source>
</evidence>
<evidence type="ECO:0000256" key="8">
    <source>
        <dbReference type="ARBA" id="ARBA00022824"/>
    </source>
</evidence>
<evidence type="ECO:0000256" key="4">
    <source>
        <dbReference type="ARBA" id="ARBA00012634"/>
    </source>
</evidence>
<protein>
    <recommendedName>
        <fullName evidence="4">glucose-6-phosphatase</fullName>
        <ecNumber evidence="4">3.1.3.9</ecNumber>
    </recommendedName>
</protein>
<comment type="caution">
    <text evidence="13">The sequence shown here is derived from an EMBL/GenBank/DDBJ whole genome shotgun (WGS) entry which is preliminary data.</text>
</comment>
<evidence type="ECO:0000256" key="10">
    <source>
        <dbReference type="ARBA" id="ARBA00023136"/>
    </source>
</evidence>
<dbReference type="Pfam" id="PF01569">
    <property type="entry name" value="PAP2"/>
    <property type="match status" value="1"/>
</dbReference>
<keyword evidence="10 11" id="KW-0472">Membrane</keyword>
<name>A0AAD8F4I9_BIOPF</name>
<feature type="transmembrane region" description="Helical" evidence="11">
    <location>
        <begin position="246"/>
        <end position="268"/>
    </location>
</feature>
<feature type="domain" description="Phosphatidic acid phosphatase type 2/haloperoxidase" evidence="12">
    <location>
        <begin position="54"/>
        <end position="187"/>
    </location>
</feature>
<feature type="transmembrane region" description="Helical" evidence="11">
    <location>
        <begin position="196"/>
        <end position="217"/>
    </location>
</feature>
<dbReference type="GO" id="GO:0006094">
    <property type="term" value="P:gluconeogenesis"/>
    <property type="evidence" value="ECO:0007669"/>
    <property type="project" value="UniProtKB-KW"/>
</dbReference>
<dbReference type="Proteomes" id="UP001233172">
    <property type="component" value="Unassembled WGS sequence"/>
</dbReference>
<keyword evidence="5" id="KW-0312">Gluconeogenesis</keyword>
<evidence type="ECO:0000256" key="7">
    <source>
        <dbReference type="ARBA" id="ARBA00022801"/>
    </source>
</evidence>
<evidence type="ECO:0000313" key="14">
    <source>
        <dbReference type="Proteomes" id="UP001233172"/>
    </source>
</evidence>
<keyword evidence="8" id="KW-0256">Endoplasmic reticulum</keyword>
<dbReference type="GO" id="GO:0005789">
    <property type="term" value="C:endoplasmic reticulum membrane"/>
    <property type="evidence" value="ECO:0007669"/>
    <property type="project" value="UniProtKB-SubCell"/>
</dbReference>
<dbReference type="SMART" id="SM00014">
    <property type="entry name" value="acidPPc"/>
    <property type="match status" value="1"/>
</dbReference>
<comment type="similarity">
    <text evidence="3">Belongs to the glucose-6-phosphatase family.</text>
</comment>
<feature type="transmembrane region" description="Helical" evidence="11">
    <location>
        <begin position="144"/>
        <end position="164"/>
    </location>
</feature>
<keyword evidence="14" id="KW-1185">Reference proteome</keyword>
<evidence type="ECO:0000259" key="12">
    <source>
        <dbReference type="SMART" id="SM00014"/>
    </source>
</evidence>
<evidence type="ECO:0000256" key="6">
    <source>
        <dbReference type="ARBA" id="ARBA00022692"/>
    </source>
</evidence>
<sequence>MLDSFHLWGVLFIQELQLNFKNVSGVMLFLSHIGDPKIAFNIYFPVAYYLHNSVGKRVLWAAVISEWLNSVLKWVLHGERPYWWVHTSGFYKQEHVPHLQQFSITCETGPGSPSGHAMVTSAVWYVLVSDFLYYQQIQSFGLKILCWATYVIMMCAVCLSRLFIATHFPHQVSAGIIIGILLGMVMNSLATSALQLPFHLLASFLLAFIATMTYLLLNLVGIDPFWSLASATKWCAFQEWVHLDTTLFYCIVRDISCLLGLGLAVFCCQFKKLTCRSQKAIILQVLVAVLMLHAGDSKTLILHALELHKPVKRTHIIAPLHSTLISWSALLPNDITLINSVYKLKKSNIHGLETLKYINFFSNYCGQMS</sequence>
<evidence type="ECO:0000313" key="13">
    <source>
        <dbReference type="EMBL" id="KAK0050061.1"/>
    </source>
</evidence>
<keyword evidence="7" id="KW-0378">Hydrolase</keyword>
<dbReference type="PANTHER" id="PTHR12591:SF0">
    <property type="entry name" value="FI19814P1"/>
    <property type="match status" value="1"/>
</dbReference>
<organism evidence="13 14">
    <name type="scientific">Biomphalaria pfeifferi</name>
    <name type="common">Bloodfluke planorb</name>
    <name type="synonym">Freshwater snail</name>
    <dbReference type="NCBI Taxonomy" id="112525"/>
    <lineage>
        <taxon>Eukaryota</taxon>
        <taxon>Metazoa</taxon>
        <taxon>Spiralia</taxon>
        <taxon>Lophotrochozoa</taxon>
        <taxon>Mollusca</taxon>
        <taxon>Gastropoda</taxon>
        <taxon>Heterobranchia</taxon>
        <taxon>Euthyneura</taxon>
        <taxon>Panpulmonata</taxon>
        <taxon>Hygrophila</taxon>
        <taxon>Lymnaeoidea</taxon>
        <taxon>Planorbidae</taxon>
        <taxon>Biomphalaria</taxon>
    </lineage>
</organism>
<dbReference type="PANTHER" id="PTHR12591">
    <property type="entry name" value="GLUCOSE-6-PHOSPHATASE"/>
    <property type="match status" value="1"/>
</dbReference>
<dbReference type="InterPro" id="IPR036938">
    <property type="entry name" value="PAP2/HPO_sf"/>
</dbReference>
<dbReference type="InterPro" id="IPR000326">
    <property type="entry name" value="PAP2/HPO"/>
</dbReference>
<comment type="subcellular location">
    <subcellularLocation>
        <location evidence="1">Endoplasmic reticulum membrane</location>
        <topology evidence="1">Multi-pass membrane protein</topology>
    </subcellularLocation>
</comment>
<dbReference type="EMBL" id="JASAOG010000118">
    <property type="protein sequence ID" value="KAK0050061.1"/>
    <property type="molecule type" value="Genomic_DNA"/>
</dbReference>
<evidence type="ECO:0000256" key="5">
    <source>
        <dbReference type="ARBA" id="ARBA00022432"/>
    </source>
</evidence>
<dbReference type="Gene3D" id="1.20.144.10">
    <property type="entry name" value="Phosphatidic acid phosphatase type 2/haloperoxidase"/>
    <property type="match status" value="1"/>
</dbReference>
<reference evidence="13" key="1">
    <citation type="journal article" date="2023" name="PLoS Negl. Trop. Dis.">
        <title>A genome sequence for Biomphalaria pfeifferi, the major vector snail for the human-infecting parasite Schistosoma mansoni.</title>
        <authorList>
            <person name="Bu L."/>
            <person name="Lu L."/>
            <person name="Laidemitt M.R."/>
            <person name="Zhang S.M."/>
            <person name="Mutuku M."/>
            <person name="Mkoji G."/>
            <person name="Steinauer M."/>
            <person name="Loker E.S."/>
        </authorList>
    </citation>
    <scope>NUCLEOTIDE SEQUENCE</scope>
    <source>
        <strain evidence="13">KasaAsao</strain>
    </source>
</reference>
<dbReference type="GO" id="GO:0004346">
    <property type="term" value="F:glucose-6-phosphatase activity"/>
    <property type="evidence" value="ECO:0007669"/>
    <property type="project" value="UniProtKB-EC"/>
</dbReference>
<proteinExistence type="inferred from homology"/>
<evidence type="ECO:0000256" key="11">
    <source>
        <dbReference type="SAM" id="Phobius"/>
    </source>
</evidence>
<feature type="transmembrane region" description="Helical" evidence="11">
    <location>
        <begin position="170"/>
        <end position="189"/>
    </location>
</feature>
<reference evidence="13" key="2">
    <citation type="submission" date="2023-04" db="EMBL/GenBank/DDBJ databases">
        <authorList>
            <person name="Bu L."/>
            <person name="Lu L."/>
            <person name="Laidemitt M.R."/>
            <person name="Zhang S.M."/>
            <person name="Mutuku M."/>
            <person name="Mkoji G."/>
            <person name="Steinauer M."/>
            <person name="Loker E.S."/>
        </authorList>
    </citation>
    <scope>NUCLEOTIDE SEQUENCE</scope>
    <source>
        <strain evidence="13">KasaAsao</strain>
        <tissue evidence="13">Whole Snail</tissue>
    </source>
</reference>
<evidence type="ECO:0000256" key="9">
    <source>
        <dbReference type="ARBA" id="ARBA00022989"/>
    </source>
</evidence>
<accession>A0AAD8F4I9</accession>
<keyword evidence="9 11" id="KW-1133">Transmembrane helix</keyword>